<dbReference type="RefSeq" id="WP_377767799.1">
    <property type="nucleotide sequence ID" value="NZ_JBHULB010000076.1"/>
</dbReference>
<evidence type="ECO:0000313" key="2">
    <source>
        <dbReference type="EMBL" id="MFD2588272.1"/>
    </source>
</evidence>
<keyword evidence="1" id="KW-1133">Transmembrane helix</keyword>
<name>A0ABW5MYM0_9FLAO</name>
<keyword evidence="1" id="KW-0812">Transmembrane</keyword>
<comment type="caution">
    <text evidence="2">The sequence shown here is derived from an EMBL/GenBank/DDBJ whole genome shotgun (WGS) entry which is preliminary data.</text>
</comment>
<accession>A0ABW5MYM0</accession>
<proteinExistence type="predicted"/>
<dbReference type="Proteomes" id="UP001597526">
    <property type="component" value="Unassembled WGS sequence"/>
</dbReference>
<organism evidence="2 3">
    <name type="scientific">Croceitalea marina</name>
    <dbReference type="NCBI Taxonomy" id="1775166"/>
    <lineage>
        <taxon>Bacteria</taxon>
        <taxon>Pseudomonadati</taxon>
        <taxon>Bacteroidota</taxon>
        <taxon>Flavobacteriia</taxon>
        <taxon>Flavobacteriales</taxon>
        <taxon>Flavobacteriaceae</taxon>
        <taxon>Croceitalea</taxon>
    </lineage>
</organism>
<feature type="transmembrane region" description="Helical" evidence="1">
    <location>
        <begin position="53"/>
        <end position="72"/>
    </location>
</feature>
<sequence length="147" mass="15820">MRTLVLVLAIFLAFNFGHSQIEKDKVLHFAGGALFGLAGAGIAKEISNGDRTWTFVGAVGGALLVGLGKEAIDSGQDGNSWDNGDVLATALGGFAVGLTIDVFTKKKRKKQSKITTLYYPRDINFLYNNSLPTLTELQFSTSILYTE</sequence>
<protein>
    <recommendedName>
        <fullName evidence="4">Glycine zipper 2TM domain-containing protein</fullName>
    </recommendedName>
</protein>
<keyword evidence="3" id="KW-1185">Reference proteome</keyword>
<evidence type="ECO:0000313" key="3">
    <source>
        <dbReference type="Proteomes" id="UP001597526"/>
    </source>
</evidence>
<keyword evidence="1" id="KW-0472">Membrane</keyword>
<reference evidence="3" key="1">
    <citation type="journal article" date="2019" name="Int. J. Syst. Evol. Microbiol.">
        <title>The Global Catalogue of Microorganisms (GCM) 10K type strain sequencing project: providing services to taxonomists for standard genome sequencing and annotation.</title>
        <authorList>
            <consortium name="The Broad Institute Genomics Platform"/>
            <consortium name="The Broad Institute Genome Sequencing Center for Infectious Disease"/>
            <person name="Wu L."/>
            <person name="Ma J."/>
        </authorList>
    </citation>
    <scope>NUCLEOTIDE SEQUENCE [LARGE SCALE GENOMIC DNA]</scope>
    <source>
        <strain evidence="3">KCTC 52368</strain>
    </source>
</reference>
<evidence type="ECO:0000256" key="1">
    <source>
        <dbReference type="SAM" id="Phobius"/>
    </source>
</evidence>
<gene>
    <name evidence="2" type="ORF">ACFSQJ_15130</name>
</gene>
<dbReference type="EMBL" id="JBHULB010000076">
    <property type="protein sequence ID" value="MFD2588272.1"/>
    <property type="molecule type" value="Genomic_DNA"/>
</dbReference>
<evidence type="ECO:0008006" key="4">
    <source>
        <dbReference type="Google" id="ProtNLM"/>
    </source>
</evidence>
<feature type="transmembrane region" description="Helical" evidence="1">
    <location>
        <begin position="29"/>
        <end position="46"/>
    </location>
</feature>
<feature type="transmembrane region" description="Helical" evidence="1">
    <location>
        <begin position="84"/>
        <end position="103"/>
    </location>
</feature>